<proteinExistence type="predicted"/>
<organism evidence="1">
    <name type="scientific">marine sediment metagenome</name>
    <dbReference type="NCBI Taxonomy" id="412755"/>
    <lineage>
        <taxon>unclassified sequences</taxon>
        <taxon>metagenomes</taxon>
        <taxon>ecological metagenomes</taxon>
    </lineage>
</organism>
<feature type="non-terminal residue" evidence="1">
    <location>
        <position position="282"/>
    </location>
</feature>
<reference evidence="1" key="1">
    <citation type="journal article" date="2014" name="Front. Microbiol.">
        <title>High frequency of phylogenetically diverse reductive dehalogenase-homologous genes in deep subseafloor sedimentary metagenomes.</title>
        <authorList>
            <person name="Kawai M."/>
            <person name="Futagami T."/>
            <person name="Toyoda A."/>
            <person name="Takaki Y."/>
            <person name="Nishi S."/>
            <person name="Hori S."/>
            <person name="Arai W."/>
            <person name="Tsubouchi T."/>
            <person name="Morono Y."/>
            <person name="Uchiyama I."/>
            <person name="Ito T."/>
            <person name="Fujiyama A."/>
            <person name="Inagaki F."/>
            <person name="Takami H."/>
        </authorList>
    </citation>
    <scope>NUCLEOTIDE SEQUENCE</scope>
    <source>
        <strain evidence="1">Expedition CK06-06</strain>
    </source>
</reference>
<accession>X1FR18</accession>
<dbReference type="EMBL" id="BARU01021606">
    <property type="protein sequence ID" value="GAH48116.1"/>
    <property type="molecule type" value="Genomic_DNA"/>
</dbReference>
<feature type="non-terminal residue" evidence="1">
    <location>
        <position position="1"/>
    </location>
</feature>
<name>X1FR18_9ZZZZ</name>
<comment type="caution">
    <text evidence="1">The sequence shown here is derived from an EMBL/GenBank/DDBJ whole genome shotgun (WGS) entry which is preliminary data.</text>
</comment>
<gene>
    <name evidence="1" type="ORF">S03H2_35345</name>
</gene>
<dbReference type="AlphaFoldDB" id="X1FR18"/>
<evidence type="ECO:0000313" key="1">
    <source>
        <dbReference type="EMBL" id="GAH48116.1"/>
    </source>
</evidence>
<protein>
    <submittedName>
        <fullName evidence="1">Uncharacterized protein</fullName>
    </submittedName>
</protein>
<sequence>DPFFSKNTIHYTVKNSLQTPIFNRSDGQFSVDLALTDVDFDFEVYPDRSYGSFPLEHPYVEGKDYNPTALQNYTIFASSRFKDSAIKNIQIPLVSFFDLDFGDMNLDDFERAELELALDMDISLQNRKTDSDWSLRFRLIYYNYSSNQWEDFDGMLRAENKGVERAVWNPDLRDNHIVYLQNPNNNYSIPISDNNNIHIKNPITIKSISNHTICDGLMKFALISYILPSNYSIEGDVPENYFTYERERPQIPIEISQKVLVLESIIIGESREIMFPESSIVT</sequence>